<dbReference type="GO" id="GO:0003677">
    <property type="term" value="F:DNA binding"/>
    <property type="evidence" value="ECO:0007669"/>
    <property type="project" value="UniProtKB-KW"/>
</dbReference>
<organism evidence="7 8">
    <name type="scientific">Nocardia goodfellowii</name>
    <dbReference type="NCBI Taxonomy" id="882446"/>
    <lineage>
        <taxon>Bacteria</taxon>
        <taxon>Bacillati</taxon>
        <taxon>Actinomycetota</taxon>
        <taxon>Actinomycetes</taxon>
        <taxon>Mycobacteriales</taxon>
        <taxon>Nocardiaceae</taxon>
        <taxon>Nocardia</taxon>
    </lineage>
</organism>
<sequence>MQDNQTVSTAHLVDQLWNGRPPRRAHAALHVYISQLRKGLAGTDGTALVTRKPGYRLTTGTDDVDLRVFRELVQRGRTASRAGDREAAAGLLGAALRMWRGPVLPDLQDNAAISAYTAWLEELRTECVVLFVETQWDRDRAWTTIGLLREMVRQYPLHEIYYGQLMRVLHRSGRRAEALHTFTVARRVLATELGVEPCRELRDLYGRILLDKEPPQSLVIYSAARAMESSR</sequence>
<dbReference type="Gene3D" id="1.25.40.10">
    <property type="entry name" value="Tetratricopeptide repeat domain"/>
    <property type="match status" value="1"/>
</dbReference>
<comment type="caution">
    <text evidence="7">The sequence shown here is derived from an EMBL/GenBank/DDBJ whole genome shotgun (WGS) entry which is preliminary data.</text>
</comment>
<evidence type="ECO:0000256" key="5">
    <source>
        <dbReference type="PROSITE-ProRule" id="PRU01091"/>
    </source>
</evidence>
<dbReference type="PANTHER" id="PTHR35807:SF1">
    <property type="entry name" value="TRANSCRIPTIONAL REGULATOR REDD"/>
    <property type="match status" value="1"/>
</dbReference>
<dbReference type="EMBL" id="JAGGMR010000001">
    <property type="protein sequence ID" value="MBP2191142.1"/>
    <property type="molecule type" value="Genomic_DNA"/>
</dbReference>
<keyword evidence="8" id="KW-1185">Reference proteome</keyword>
<dbReference type="InterPro" id="IPR051677">
    <property type="entry name" value="AfsR-DnrI-RedD_regulator"/>
</dbReference>
<evidence type="ECO:0000313" key="8">
    <source>
        <dbReference type="Proteomes" id="UP001519325"/>
    </source>
</evidence>
<dbReference type="InterPro" id="IPR001867">
    <property type="entry name" value="OmpR/PhoB-type_DNA-bd"/>
</dbReference>
<feature type="domain" description="OmpR/PhoB-type" evidence="6">
    <location>
        <begin position="1"/>
        <end position="59"/>
    </location>
</feature>
<dbReference type="InterPro" id="IPR011990">
    <property type="entry name" value="TPR-like_helical_dom_sf"/>
</dbReference>
<dbReference type="InterPro" id="IPR016032">
    <property type="entry name" value="Sig_transdc_resp-reg_C-effctor"/>
</dbReference>
<evidence type="ECO:0000256" key="1">
    <source>
        <dbReference type="ARBA" id="ARBA00005820"/>
    </source>
</evidence>
<keyword evidence="4" id="KW-0804">Transcription</keyword>
<protein>
    <submittedName>
        <fullName evidence="7">DNA-binding SARP family transcriptional activator</fullName>
    </submittedName>
</protein>
<dbReference type="PROSITE" id="PS51755">
    <property type="entry name" value="OMPR_PHOB"/>
    <property type="match status" value="1"/>
</dbReference>
<gene>
    <name evidence="7" type="ORF">BJ987_004043</name>
</gene>
<evidence type="ECO:0000313" key="7">
    <source>
        <dbReference type="EMBL" id="MBP2191142.1"/>
    </source>
</evidence>
<dbReference type="CDD" id="cd15831">
    <property type="entry name" value="BTAD"/>
    <property type="match status" value="1"/>
</dbReference>
<reference evidence="7 8" key="1">
    <citation type="submission" date="2021-03" db="EMBL/GenBank/DDBJ databases">
        <title>Sequencing the genomes of 1000 actinobacteria strains.</title>
        <authorList>
            <person name="Klenk H.-P."/>
        </authorList>
    </citation>
    <scope>NUCLEOTIDE SEQUENCE [LARGE SCALE GENOMIC DNA]</scope>
    <source>
        <strain evidence="7 8">DSM 45516</strain>
    </source>
</reference>
<dbReference type="Proteomes" id="UP001519325">
    <property type="component" value="Unassembled WGS sequence"/>
</dbReference>
<dbReference type="SUPFAM" id="SSF46894">
    <property type="entry name" value="C-terminal effector domain of the bipartite response regulators"/>
    <property type="match status" value="1"/>
</dbReference>
<keyword evidence="3 5" id="KW-0238">DNA-binding</keyword>
<evidence type="ECO:0000256" key="2">
    <source>
        <dbReference type="ARBA" id="ARBA00023015"/>
    </source>
</evidence>
<feature type="DNA-binding region" description="OmpR/PhoB-type" evidence="5">
    <location>
        <begin position="1"/>
        <end position="59"/>
    </location>
</feature>
<evidence type="ECO:0000259" key="6">
    <source>
        <dbReference type="PROSITE" id="PS51755"/>
    </source>
</evidence>
<dbReference type="SMART" id="SM01043">
    <property type="entry name" value="BTAD"/>
    <property type="match status" value="1"/>
</dbReference>
<name>A0ABS4QHH6_9NOCA</name>
<evidence type="ECO:0000256" key="4">
    <source>
        <dbReference type="ARBA" id="ARBA00023163"/>
    </source>
</evidence>
<dbReference type="InterPro" id="IPR036388">
    <property type="entry name" value="WH-like_DNA-bd_sf"/>
</dbReference>
<keyword evidence="2" id="KW-0805">Transcription regulation</keyword>
<proteinExistence type="inferred from homology"/>
<dbReference type="InterPro" id="IPR005158">
    <property type="entry name" value="BTAD"/>
</dbReference>
<evidence type="ECO:0000256" key="3">
    <source>
        <dbReference type="ARBA" id="ARBA00023125"/>
    </source>
</evidence>
<dbReference type="Pfam" id="PF03704">
    <property type="entry name" value="BTAD"/>
    <property type="match status" value="1"/>
</dbReference>
<dbReference type="Gene3D" id="1.10.10.10">
    <property type="entry name" value="Winged helix-like DNA-binding domain superfamily/Winged helix DNA-binding domain"/>
    <property type="match status" value="1"/>
</dbReference>
<comment type="similarity">
    <text evidence="1">Belongs to the AfsR/DnrI/RedD regulatory family.</text>
</comment>
<dbReference type="SUPFAM" id="SSF48452">
    <property type="entry name" value="TPR-like"/>
    <property type="match status" value="1"/>
</dbReference>
<accession>A0ABS4QHH6</accession>
<dbReference type="PANTHER" id="PTHR35807">
    <property type="entry name" value="TRANSCRIPTIONAL REGULATOR REDD-RELATED"/>
    <property type="match status" value="1"/>
</dbReference>